<proteinExistence type="predicted"/>
<evidence type="ECO:0000313" key="2">
    <source>
        <dbReference type="Proteomes" id="UP000324222"/>
    </source>
</evidence>
<organism evidence="1 2">
    <name type="scientific">Portunus trituberculatus</name>
    <name type="common">Swimming crab</name>
    <name type="synonym">Neptunus trituberculatus</name>
    <dbReference type="NCBI Taxonomy" id="210409"/>
    <lineage>
        <taxon>Eukaryota</taxon>
        <taxon>Metazoa</taxon>
        <taxon>Ecdysozoa</taxon>
        <taxon>Arthropoda</taxon>
        <taxon>Crustacea</taxon>
        <taxon>Multicrustacea</taxon>
        <taxon>Malacostraca</taxon>
        <taxon>Eumalacostraca</taxon>
        <taxon>Eucarida</taxon>
        <taxon>Decapoda</taxon>
        <taxon>Pleocyemata</taxon>
        <taxon>Brachyura</taxon>
        <taxon>Eubrachyura</taxon>
        <taxon>Portunoidea</taxon>
        <taxon>Portunidae</taxon>
        <taxon>Portuninae</taxon>
        <taxon>Portunus</taxon>
    </lineage>
</organism>
<keyword evidence="2" id="KW-1185">Reference proteome</keyword>
<evidence type="ECO:0000313" key="1">
    <source>
        <dbReference type="EMBL" id="MPC55922.1"/>
    </source>
</evidence>
<protein>
    <submittedName>
        <fullName evidence="1">Uncharacterized protein</fullName>
    </submittedName>
</protein>
<accession>A0A5B7GAL5</accession>
<dbReference type="Proteomes" id="UP000324222">
    <property type="component" value="Unassembled WGS sequence"/>
</dbReference>
<gene>
    <name evidence="1" type="ORF">E2C01_049868</name>
</gene>
<comment type="caution">
    <text evidence="1">The sequence shown here is derived from an EMBL/GenBank/DDBJ whole genome shotgun (WGS) entry which is preliminary data.</text>
</comment>
<name>A0A5B7GAL5_PORTR</name>
<reference evidence="1 2" key="1">
    <citation type="submission" date="2019-05" db="EMBL/GenBank/DDBJ databases">
        <title>Another draft genome of Portunus trituberculatus and its Hox gene families provides insights of decapod evolution.</title>
        <authorList>
            <person name="Jeong J.-H."/>
            <person name="Song I."/>
            <person name="Kim S."/>
            <person name="Choi T."/>
            <person name="Kim D."/>
            <person name="Ryu S."/>
            <person name="Kim W."/>
        </authorList>
    </citation>
    <scope>NUCLEOTIDE SEQUENCE [LARGE SCALE GENOMIC DNA]</scope>
    <source>
        <tissue evidence="1">Muscle</tissue>
    </source>
</reference>
<dbReference type="AlphaFoldDB" id="A0A5B7GAL5"/>
<sequence>MYSRLVNLRPRELVVLWSQCMGTVQKVVKGYLKFLVGELIRICRLAAWLFGWFPLASPVTTVKEASIPPPPPPPSTGVVVEVSGVGEGLGGIWVDIAAVLVVKVAEVMVEVFSVTQRSLLRRLCFSRLLCLCFSLLRCFPD</sequence>
<dbReference type="EMBL" id="VSRR010013550">
    <property type="protein sequence ID" value="MPC55922.1"/>
    <property type="molecule type" value="Genomic_DNA"/>
</dbReference>